<protein>
    <recommendedName>
        <fullName evidence="4">NADH-ubiquinone reductase complex 1 MLRQ subunit</fullName>
    </recommendedName>
</protein>
<dbReference type="HOGENOM" id="CLU_185623_0_0_1"/>
<dbReference type="EnsemblProtists" id="PYU1_T010275">
    <property type="protein sequence ID" value="PYU1_T010275"/>
    <property type="gene ID" value="PYU1_G010255"/>
</dbReference>
<dbReference type="VEuPathDB" id="FungiDB:PYU1_G010255"/>
<dbReference type="InterPro" id="IPR010530">
    <property type="entry name" value="B12D"/>
</dbReference>
<dbReference type="OMA" id="LEPREXR"/>
<keyword evidence="1" id="KW-0812">Transmembrane</keyword>
<dbReference type="VEuPathDB" id="FungiDB:PYU1_G010256"/>
<evidence type="ECO:0008006" key="4">
    <source>
        <dbReference type="Google" id="ProtNLM"/>
    </source>
</evidence>
<dbReference type="InParanoid" id="K3WZ77"/>
<organism evidence="2 3">
    <name type="scientific">Globisporangium ultimum (strain ATCC 200006 / CBS 805.95 / DAOM BR144)</name>
    <name type="common">Pythium ultimum</name>
    <dbReference type="NCBI Taxonomy" id="431595"/>
    <lineage>
        <taxon>Eukaryota</taxon>
        <taxon>Sar</taxon>
        <taxon>Stramenopiles</taxon>
        <taxon>Oomycota</taxon>
        <taxon>Peronosporomycetes</taxon>
        <taxon>Pythiales</taxon>
        <taxon>Pythiaceae</taxon>
        <taxon>Globisporangium</taxon>
    </lineage>
</organism>
<dbReference type="EnsemblProtists" id="PYU1_T010276">
    <property type="protein sequence ID" value="PYU1_T010276"/>
    <property type="gene ID" value="PYU1_G010256"/>
</dbReference>
<feature type="transmembrane region" description="Helical" evidence="1">
    <location>
        <begin position="25"/>
        <end position="47"/>
    </location>
</feature>
<proteinExistence type="predicted"/>
<sequence>MPASAKVTRSGINVFKLWLTDRGTFPIVLIASSAAVGAGSMALRYLFTNPDVYFDKERRERVIHHEGDVGAAWRQFRFRMANLARNPINQSRQFDLMFDKPENQAVKR</sequence>
<dbReference type="Pfam" id="PF06522">
    <property type="entry name" value="B12D"/>
    <property type="match status" value="1"/>
</dbReference>
<keyword evidence="1" id="KW-0472">Membrane</keyword>
<dbReference type="AlphaFoldDB" id="K3WZ77"/>
<keyword evidence="3" id="KW-1185">Reference proteome</keyword>
<evidence type="ECO:0000313" key="2">
    <source>
        <dbReference type="EnsemblProtists" id="PYU1_T010276"/>
    </source>
</evidence>
<dbReference type="eggNOG" id="ENOG502SRSB">
    <property type="taxonomic scope" value="Eukaryota"/>
</dbReference>
<reference evidence="3" key="2">
    <citation type="submission" date="2010-04" db="EMBL/GenBank/DDBJ databases">
        <authorList>
            <person name="Buell R."/>
            <person name="Hamilton J."/>
            <person name="Hostetler J."/>
        </authorList>
    </citation>
    <scope>NUCLEOTIDE SEQUENCE [LARGE SCALE GENOMIC DNA]</scope>
    <source>
        <strain evidence="3">DAOM:BR144</strain>
    </source>
</reference>
<reference evidence="2" key="3">
    <citation type="submission" date="2015-02" db="UniProtKB">
        <authorList>
            <consortium name="EnsemblProtists"/>
        </authorList>
    </citation>
    <scope>IDENTIFICATION</scope>
    <source>
        <strain evidence="2">DAOM BR144</strain>
    </source>
</reference>
<evidence type="ECO:0000313" key="3">
    <source>
        <dbReference type="Proteomes" id="UP000019132"/>
    </source>
</evidence>
<keyword evidence="1" id="KW-1133">Transmembrane helix</keyword>
<dbReference type="Proteomes" id="UP000019132">
    <property type="component" value="Unassembled WGS sequence"/>
</dbReference>
<reference evidence="3" key="1">
    <citation type="journal article" date="2010" name="Genome Biol.">
        <title>Genome sequence of the necrotrophic plant pathogen Pythium ultimum reveals original pathogenicity mechanisms and effector repertoire.</title>
        <authorList>
            <person name="Levesque C.A."/>
            <person name="Brouwer H."/>
            <person name="Cano L."/>
            <person name="Hamilton J.P."/>
            <person name="Holt C."/>
            <person name="Huitema E."/>
            <person name="Raffaele S."/>
            <person name="Robideau G.P."/>
            <person name="Thines M."/>
            <person name="Win J."/>
            <person name="Zerillo M.M."/>
            <person name="Beakes G.W."/>
            <person name="Boore J.L."/>
            <person name="Busam D."/>
            <person name="Dumas B."/>
            <person name="Ferriera S."/>
            <person name="Fuerstenberg S.I."/>
            <person name="Gachon C.M."/>
            <person name="Gaulin E."/>
            <person name="Govers F."/>
            <person name="Grenville-Briggs L."/>
            <person name="Horner N."/>
            <person name="Hostetler J."/>
            <person name="Jiang R.H."/>
            <person name="Johnson J."/>
            <person name="Krajaejun T."/>
            <person name="Lin H."/>
            <person name="Meijer H.J."/>
            <person name="Moore B."/>
            <person name="Morris P."/>
            <person name="Phuntmart V."/>
            <person name="Puiu D."/>
            <person name="Shetty J."/>
            <person name="Stajich J.E."/>
            <person name="Tripathy S."/>
            <person name="Wawra S."/>
            <person name="van West P."/>
            <person name="Whitty B.R."/>
            <person name="Coutinho P.M."/>
            <person name="Henrissat B."/>
            <person name="Martin F."/>
            <person name="Thomas P.D."/>
            <person name="Tyler B.M."/>
            <person name="De Vries R.P."/>
            <person name="Kamoun S."/>
            <person name="Yandell M."/>
            <person name="Tisserat N."/>
            <person name="Buell C.R."/>
        </authorList>
    </citation>
    <scope>NUCLEOTIDE SEQUENCE</scope>
    <source>
        <strain evidence="3">DAOM:BR144</strain>
    </source>
</reference>
<evidence type="ECO:0000256" key="1">
    <source>
        <dbReference type="SAM" id="Phobius"/>
    </source>
</evidence>
<name>K3WZ77_GLOUD</name>
<dbReference type="EMBL" id="GL376602">
    <property type="status" value="NOT_ANNOTATED_CDS"/>
    <property type="molecule type" value="Genomic_DNA"/>
</dbReference>
<accession>K3WZ77</accession>